<comment type="caution">
    <text evidence="2">The sequence shown here is derived from an EMBL/GenBank/DDBJ whole genome shotgun (WGS) entry which is preliminary data.</text>
</comment>
<organism evidence="2 3">
    <name type="scientific">Trapa incisa</name>
    <dbReference type="NCBI Taxonomy" id="236973"/>
    <lineage>
        <taxon>Eukaryota</taxon>
        <taxon>Viridiplantae</taxon>
        <taxon>Streptophyta</taxon>
        <taxon>Embryophyta</taxon>
        <taxon>Tracheophyta</taxon>
        <taxon>Spermatophyta</taxon>
        <taxon>Magnoliopsida</taxon>
        <taxon>eudicotyledons</taxon>
        <taxon>Gunneridae</taxon>
        <taxon>Pentapetalae</taxon>
        <taxon>rosids</taxon>
        <taxon>malvids</taxon>
        <taxon>Myrtales</taxon>
        <taxon>Lythraceae</taxon>
        <taxon>Trapa</taxon>
    </lineage>
</organism>
<dbReference type="PRINTS" id="PR00724">
    <property type="entry name" value="CRBOXYPTASEC"/>
</dbReference>
<dbReference type="Gene3D" id="3.40.50.12670">
    <property type="match status" value="1"/>
</dbReference>
<protein>
    <submittedName>
        <fullName evidence="2">Uncharacterized protein</fullName>
    </submittedName>
</protein>
<reference evidence="2 3" key="1">
    <citation type="journal article" date="2023" name="Hortic Res">
        <title>Pangenome of water caltrop reveals structural variations and asymmetric subgenome divergence after allopolyploidization.</title>
        <authorList>
            <person name="Zhang X."/>
            <person name="Chen Y."/>
            <person name="Wang L."/>
            <person name="Yuan Y."/>
            <person name="Fang M."/>
            <person name="Shi L."/>
            <person name="Lu R."/>
            <person name="Comes H.P."/>
            <person name="Ma Y."/>
            <person name="Chen Y."/>
            <person name="Huang G."/>
            <person name="Zhou Y."/>
            <person name="Zheng Z."/>
            <person name="Qiu Y."/>
        </authorList>
    </citation>
    <scope>NUCLEOTIDE SEQUENCE [LARGE SCALE GENOMIC DNA]</scope>
    <source>
        <tissue evidence="2">Roots</tissue>
    </source>
</reference>
<dbReference type="GO" id="GO:0006508">
    <property type="term" value="P:proteolysis"/>
    <property type="evidence" value="ECO:0007669"/>
    <property type="project" value="InterPro"/>
</dbReference>
<dbReference type="Pfam" id="PF00450">
    <property type="entry name" value="Peptidase_S10"/>
    <property type="match status" value="1"/>
</dbReference>
<evidence type="ECO:0000313" key="3">
    <source>
        <dbReference type="Proteomes" id="UP001345219"/>
    </source>
</evidence>
<keyword evidence="3" id="KW-1185">Reference proteome</keyword>
<evidence type="ECO:0000256" key="1">
    <source>
        <dbReference type="ARBA" id="ARBA00009431"/>
    </source>
</evidence>
<dbReference type="Proteomes" id="UP001345219">
    <property type="component" value="Chromosome 1"/>
</dbReference>
<dbReference type="SUPFAM" id="SSF53474">
    <property type="entry name" value="alpha/beta-Hydrolases"/>
    <property type="match status" value="1"/>
</dbReference>
<dbReference type="EMBL" id="JAXIOK010000023">
    <property type="protein sequence ID" value="KAK4743307.1"/>
    <property type="molecule type" value="Genomic_DNA"/>
</dbReference>
<gene>
    <name evidence="2" type="ORF">SAY87_001308</name>
</gene>
<dbReference type="InterPro" id="IPR029058">
    <property type="entry name" value="AB_hydrolase_fold"/>
</dbReference>
<evidence type="ECO:0000313" key="2">
    <source>
        <dbReference type="EMBL" id="KAK4743307.1"/>
    </source>
</evidence>
<dbReference type="PANTHER" id="PTHR11802:SF335">
    <property type="entry name" value="SERINE CARBOXYPEPTIDASE-LIKE 18"/>
    <property type="match status" value="1"/>
</dbReference>
<dbReference type="GO" id="GO:0019748">
    <property type="term" value="P:secondary metabolic process"/>
    <property type="evidence" value="ECO:0007669"/>
    <property type="project" value="TreeGrafter"/>
</dbReference>
<dbReference type="FunFam" id="3.40.50.1820:FF:000072">
    <property type="entry name" value="Serine carboxypeptidase-like 19"/>
    <property type="match status" value="1"/>
</dbReference>
<dbReference type="GO" id="GO:0004185">
    <property type="term" value="F:serine-type carboxypeptidase activity"/>
    <property type="evidence" value="ECO:0007669"/>
    <property type="project" value="InterPro"/>
</dbReference>
<sequence length="489" mass="54800">MASPSTYGTAFRSSSSPSPIFLLTLTLTLTLLVSFLGPVFSAKNVTTLPGYSGTLPFTLETGYTSVGEIEFFYYFVHSQGKPDTDPVLLFINGGPGCTGLNGLMYQIGPLSFNVSDYTGGMPSLMDKGNAWTETSSIIFLDAPVGTGFTYATSTSAYTSTDTLTAQQVHAFIREWMTDHPSFQKNPFFLGTDSYAGILTPMLAQDILQGNEALLDPLVNLKGMTLSSPHTYTDLETNSKIPFAHRLTLISDALYEEVKTNCGGNYVSNTSATCTESLDEVDQCIEYISRQNVLEPYCAFLSPESHEAFRQAGEGREKHRRALQSFTKDYMLSLYRPRDFWCKNFDYLLMDFWLSYPSVREALGVRNGMAGTVFRCNISLSYSVDVSDVVEYHKNLTERGMQVLVFSGDHDMVIPHNSIEAWIKSLGLTVDFDWRPWFVDGQVAGYTVKYINSGYRLTYATIKGSGHSPPEYKRKECYQMFDRWIHYYPL</sequence>
<comment type="similarity">
    <text evidence="1">Belongs to the peptidase S10 family.</text>
</comment>
<dbReference type="Gene3D" id="3.40.50.1820">
    <property type="entry name" value="alpha/beta hydrolase"/>
    <property type="match status" value="1"/>
</dbReference>
<accession>A0AAN7GV29</accession>
<dbReference type="AlphaFoldDB" id="A0AAN7GV29"/>
<dbReference type="InterPro" id="IPR001563">
    <property type="entry name" value="Peptidase_S10"/>
</dbReference>
<name>A0AAN7GV29_9MYRT</name>
<dbReference type="FunFam" id="3.40.50.12670:FF:000002">
    <property type="entry name" value="Carboxypeptidase"/>
    <property type="match status" value="1"/>
</dbReference>
<proteinExistence type="inferred from homology"/>
<dbReference type="GO" id="GO:0016747">
    <property type="term" value="F:acyltransferase activity, transferring groups other than amino-acyl groups"/>
    <property type="evidence" value="ECO:0007669"/>
    <property type="project" value="TreeGrafter"/>
</dbReference>
<dbReference type="PANTHER" id="PTHR11802">
    <property type="entry name" value="SERINE PROTEASE FAMILY S10 SERINE CARBOXYPEPTIDASE"/>
    <property type="match status" value="1"/>
</dbReference>